<sequence length="92" mass="10541">MTLNHQHQLELLKDILSNHQTDCCGSVAECEQLERLVKSLMVNQHIHSSMKPLLENVYSYSQNGKNAGNLNQHIQSHQSQLSEWVADMNHFS</sequence>
<organism evidence="1 2">
    <name type="scientific">Oikeobacillus pervagus</name>
    <dbReference type="NCBI Taxonomy" id="1325931"/>
    <lineage>
        <taxon>Bacteria</taxon>
        <taxon>Bacillati</taxon>
        <taxon>Bacillota</taxon>
        <taxon>Bacilli</taxon>
        <taxon>Bacillales</taxon>
        <taxon>Bacillaceae</taxon>
        <taxon>Oikeobacillus</taxon>
    </lineage>
</organism>
<comment type="caution">
    <text evidence="1">The sequence shown here is derived from an EMBL/GenBank/DDBJ whole genome shotgun (WGS) entry which is preliminary data.</text>
</comment>
<dbReference type="EMBL" id="JAUSUC010000026">
    <property type="protein sequence ID" value="MDQ0215742.1"/>
    <property type="molecule type" value="Genomic_DNA"/>
</dbReference>
<evidence type="ECO:0000313" key="2">
    <source>
        <dbReference type="Proteomes" id="UP001237207"/>
    </source>
</evidence>
<reference evidence="1" key="1">
    <citation type="submission" date="2023-07" db="EMBL/GenBank/DDBJ databases">
        <title>Genomic Encyclopedia of Type Strains, Phase IV (KMG-IV): sequencing the most valuable type-strain genomes for metagenomic binning, comparative biology and taxonomic classification.</title>
        <authorList>
            <person name="Goeker M."/>
        </authorList>
    </citation>
    <scope>NUCLEOTIDE SEQUENCE</scope>
    <source>
        <strain evidence="1">DSM 23947</strain>
    </source>
</reference>
<name>A0AAJ1T223_9BACI</name>
<gene>
    <name evidence="1" type="ORF">J2S13_002162</name>
</gene>
<dbReference type="Pfam" id="PF14165">
    <property type="entry name" value="YtzH"/>
    <property type="match status" value="1"/>
</dbReference>
<protein>
    <submittedName>
        <fullName evidence="1">Zn-dependent peptidase</fullName>
    </submittedName>
</protein>
<evidence type="ECO:0000313" key="1">
    <source>
        <dbReference type="EMBL" id="MDQ0215742.1"/>
    </source>
</evidence>
<dbReference type="InterPro" id="IPR025547">
    <property type="entry name" value="YtzH"/>
</dbReference>
<keyword evidence="2" id="KW-1185">Reference proteome</keyword>
<dbReference type="RefSeq" id="WP_307257745.1">
    <property type="nucleotide sequence ID" value="NZ_JAUSUC010000026.1"/>
</dbReference>
<dbReference type="AlphaFoldDB" id="A0AAJ1T223"/>
<dbReference type="Proteomes" id="UP001237207">
    <property type="component" value="Unassembled WGS sequence"/>
</dbReference>
<proteinExistence type="predicted"/>
<accession>A0AAJ1T223</accession>